<dbReference type="KEGG" id="hro:HELRODRAFT_165246"/>
<protein>
    <submittedName>
        <fullName evidence="2 3">Uncharacterized protein</fullName>
    </submittedName>
</protein>
<reference evidence="2 4" key="2">
    <citation type="journal article" date="2013" name="Nature">
        <title>Insights into bilaterian evolution from three spiralian genomes.</title>
        <authorList>
            <person name="Simakov O."/>
            <person name="Marletaz F."/>
            <person name="Cho S.J."/>
            <person name="Edsinger-Gonzales E."/>
            <person name="Havlak P."/>
            <person name="Hellsten U."/>
            <person name="Kuo D.H."/>
            <person name="Larsson T."/>
            <person name="Lv J."/>
            <person name="Arendt D."/>
            <person name="Savage R."/>
            <person name="Osoegawa K."/>
            <person name="de Jong P."/>
            <person name="Grimwood J."/>
            <person name="Chapman J.A."/>
            <person name="Shapiro H."/>
            <person name="Aerts A."/>
            <person name="Otillar R.P."/>
            <person name="Terry A.Y."/>
            <person name="Boore J.L."/>
            <person name="Grigoriev I.V."/>
            <person name="Lindberg D.R."/>
            <person name="Seaver E.C."/>
            <person name="Weisblat D.A."/>
            <person name="Putnam N.H."/>
            <person name="Rokhsar D.S."/>
        </authorList>
    </citation>
    <scope>NUCLEOTIDE SEQUENCE</scope>
</reference>
<accession>T1EWH6</accession>
<reference evidence="4" key="1">
    <citation type="submission" date="2012-12" db="EMBL/GenBank/DDBJ databases">
        <authorList>
            <person name="Hellsten U."/>
            <person name="Grimwood J."/>
            <person name="Chapman J.A."/>
            <person name="Shapiro H."/>
            <person name="Aerts A."/>
            <person name="Otillar R.P."/>
            <person name="Terry A.Y."/>
            <person name="Boore J.L."/>
            <person name="Simakov O."/>
            <person name="Marletaz F."/>
            <person name="Cho S.-J."/>
            <person name="Edsinger-Gonzales E."/>
            <person name="Havlak P."/>
            <person name="Kuo D.-H."/>
            <person name="Larsson T."/>
            <person name="Lv J."/>
            <person name="Arendt D."/>
            <person name="Savage R."/>
            <person name="Osoegawa K."/>
            <person name="de Jong P."/>
            <person name="Lindberg D.R."/>
            <person name="Seaver E.C."/>
            <person name="Weisblat D.A."/>
            <person name="Putnam N.H."/>
            <person name="Grigoriev I.V."/>
            <person name="Rokhsar D.S."/>
        </authorList>
    </citation>
    <scope>NUCLEOTIDE SEQUENCE</scope>
</reference>
<gene>
    <name evidence="3" type="primary">20200926</name>
    <name evidence="2" type="ORF">HELRODRAFT_165246</name>
</gene>
<evidence type="ECO:0000256" key="1">
    <source>
        <dbReference type="SAM" id="MobiDB-lite"/>
    </source>
</evidence>
<dbReference type="RefSeq" id="XP_009029340.1">
    <property type="nucleotide sequence ID" value="XM_009031092.1"/>
</dbReference>
<dbReference type="GeneID" id="20200926"/>
<dbReference type="EMBL" id="KB097639">
    <property type="protein sequence ID" value="ESN93086.1"/>
    <property type="molecule type" value="Genomic_DNA"/>
</dbReference>
<dbReference type="EMBL" id="AMQM01001998">
    <property type="status" value="NOT_ANNOTATED_CDS"/>
    <property type="molecule type" value="Genomic_DNA"/>
</dbReference>
<name>T1EWH6_HELRO</name>
<reference evidence="3" key="3">
    <citation type="submission" date="2015-06" db="UniProtKB">
        <authorList>
            <consortium name="EnsemblMetazoa"/>
        </authorList>
    </citation>
    <scope>IDENTIFICATION</scope>
</reference>
<proteinExistence type="predicted"/>
<dbReference type="HOGENOM" id="CLU_776793_0_0_1"/>
<dbReference type="Proteomes" id="UP000015101">
    <property type="component" value="Unassembled WGS sequence"/>
</dbReference>
<dbReference type="AlphaFoldDB" id="T1EWH6"/>
<dbReference type="EnsemblMetazoa" id="HelroT165246">
    <property type="protein sequence ID" value="HelroP165246"/>
    <property type="gene ID" value="HelroG165246"/>
</dbReference>
<evidence type="ECO:0000313" key="4">
    <source>
        <dbReference type="Proteomes" id="UP000015101"/>
    </source>
</evidence>
<sequence length="357" mass="40908">MWLGNIDNKPSIQSAAQPLPHPTIPTTMAHQVTSTTTLSATTSTSSGSTTSNERCLYEPQPQGYLSEESFRYSINCSPEFPEAMRLCYKEFFNTRVVFHQSMLAVVKSSTEVLLGWCNSLEKYEQCLEPIEESCPEGIDLLYRLSFEWKKYYDIAIYICQRKEKYIEYLPCFNKAVHESSRPSLCRELLRRDYSDQYMYQLKCHSKNSSYTNSTLQEIDGLIKCFETFAIKACTPAGRDVIYPLIRLQYSFDYLPKCVKPRNKTAIQTKTTKRVRYSSSINSSSSYRRTTPSLHYNSSSVFPTPTCNCNCVCPEIIPVKSNPETSYWSINAYKNGCFFINVFTMTLSFSCSLSIGIM</sequence>
<dbReference type="InParanoid" id="T1EWH6"/>
<evidence type="ECO:0000313" key="2">
    <source>
        <dbReference type="EMBL" id="ESN93086.1"/>
    </source>
</evidence>
<feature type="compositionally biased region" description="Low complexity" evidence="1">
    <location>
        <begin position="33"/>
        <end position="51"/>
    </location>
</feature>
<dbReference type="CTD" id="20200926"/>
<feature type="region of interest" description="Disordered" evidence="1">
    <location>
        <begin position="1"/>
        <end position="54"/>
    </location>
</feature>
<organism evidence="3 4">
    <name type="scientific">Helobdella robusta</name>
    <name type="common">Californian leech</name>
    <dbReference type="NCBI Taxonomy" id="6412"/>
    <lineage>
        <taxon>Eukaryota</taxon>
        <taxon>Metazoa</taxon>
        <taxon>Spiralia</taxon>
        <taxon>Lophotrochozoa</taxon>
        <taxon>Annelida</taxon>
        <taxon>Clitellata</taxon>
        <taxon>Hirudinea</taxon>
        <taxon>Rhynchobdellida</taxon>
        <taxon>Glossiphoniidae</taxon>
        <taxon>Helobdella</taxon>
    </lineage>
</organism>
<evidence type="ECO:0000313" key="3">
    <source>
        <dbReference type="EnsemblMetazoa" id="HelroP165246"/>
    </source>
</evidence>
<keyword evidence="4" id="KW-1185">Reference proteome</keyword>